<gene>
    <name evidence="1" type="ORF">NDI38_25575</name>
</gene>
<accession>A0ABV0KR81</accession>
<dbReference type="Pfam" id="PF04267">
    <property type="entry name" value="SoxD"/>
    <property type="match status" value="1"/>
</dbReference>
<evidence type="ECO:0000313" key="1">
    <source>
        <dbReference type="EMBL" id="MEP1061747.1"/>
    </source>
</evidence>
<evidence type="ECO:0000313" key="2">
    <source>
        <dbReference type="Proteomes" id="UP001476950"/>
    </source>
</evidence>
<organism evidence="1 2">
    <name type="scientific">Stenomitos frigidus AS-A4</name>
    <dbReference type="NCBI Taxonomy" id="2933935"/>
    <lineage>
        <taxon>Bacteria</taxon>
        <taxon>Bacillati</taxon>
        <taxon>Cyanobacteriota</taxon>
        <taxon>Cyanophyceae</taxon>
        <taxon>Leptolyngbyales</taxon>
        <taxon>Leptolyngbyaceae</taxon>
        <taxon>Stenomitos</taxon>
    </lineage>
</organism>
<proteinExistence type="predicted"/>
<dbReference type="RefSeq" id="WP_190451729.1">
    <property type="nucleotide sequence ID" value="NZ_JAMPLM010000043.1"/>
</dbReference>
<keyword evidence="2" id="KW-1185">Reference proteome</keyword>
<dbReference type="Proteomes" id="UP001476950">
    <property type="component" value="Unassembled WGS sequence"/>
</dbReference>
<comment type="caution">
    <text evidence="1">The sequence shown here is derived from an EMBL/GenBank/DDBJ whole genome shotgun (WGS) entry which is preliminary data.</text>
</comment>
<dbReference type="Gene3D" id="3.30.2270.10">
    <property type="entry name" value="Folate-binding superfamily"/>
    <property type="match status" value="1"/>
</dbReference>
<sequence>MKLMVCPINGARSISEFVYGGEVRPMPDPQATDDAAWADYVFNRNGAASVKQEWWCHTPSNTWFLVDRNTITDEILRTYLVGEEVV</sequence>
<reference evidence="1 2" key="1">
    <citation type="submission" date="2022-04" db="EMBL/GenBank/DDBJ databases">
        <title>Positive selection, recombination, and allopatry shape intraspecific diversity of widespread and dominant cyanobacteria.</title>
        <authorList>
            <person name="Wei J."/>
            <person name="Shu W."/>
            <person name="Hu C."/>
        </authorList>
    </citation>
    <scope>NUCLEOTIDE SEQUENCE [LARGE SCALE GENOMIC DNA]</scope>
    <source>
        <strain evidence="1 2">AS-A4</strain>
    </source>
</reference>
<dbReference type="InterPro" id="IPR038561">
    <property type="entry name" value="SoxD_sf"/>
</dbReference>
<dbReference type="EMBL" id="JAMPLM010000043">
    <property type="protein sequence ID" value="MEP1061747.1"/>
    <property type="molecule type" value="Genomic_DNA"/>
</dbReference>
<dbReference type="InterPro" id="IPR006279">
    <property type="entry name" value="SoxD"/>
</dbReference>
<name>A0ABV0KR81_9CYAN</name>
<protein>
    <submittedName>
        <fullName evidence="1">Sarcosine oxidase subunit delta</fullName>
    </submittedName>
</protein>